<reference evidence="4 5" key="1">
    <citation type="submission" date="2016-11" db="EMBL/GenBank/DDBJ databases">
        <title>Draft Genome Sequences of Nine Cyanobacterial Strains from Diverse Habitats.</title>
        <authorList>
            <person name="Zhu T."/>
            <person name="Hou S."/>
            <person name="Lu X."/>
            <person name="Hess W.R."/>
        </authorList>
    </citation>
    <scope>NUCLEOTIDE SEQUENCE [LARGE SCALE GENOMIC DNA]</scope>
    <source>
        <strain evidence="4 5">5.2 s.c.1</strain>
    </source>
</reference>
<accession>A0A1U7HIG5</accession>
<evidence type="ECO:0000256" key="3">
    <source>
        <dbReference type="PIRNR" id="PIRNR033490"/>
    </source>
</evidence>
<dbReference type="EMBL" id="MRCC01000016">
    <property type="protein sequence ID" value="OKH23386.1"/>
    <property type="molecule type" value="Genomic_DNA"/>
</dbReference>
<proteinExistence type="inferred from homology"/>
<evidence type="ECO:0000256" key="1">
    <source>
        <dbReference type="ARBA" id="ARBA00007521"/>
    </source>
</evidence>
<comment type="similarity">
    <text evidence="1 3">Belongs to the PemK/MazF family.</text>
</comment>
<evidence type="ECO:0000256" key="2">
    <source>
        <dbReference type="ARBA" id="ARBA00022649"/>
    </source>
</evidence>
<dbReference type="Gene3D" id="2.30.30.110">
    <property type="match status" value="1"/>
</dbReference>
<protein>
    <recommendedName>
        <fullName evidence="3">mRNA interferase</fullName>
        <ecNumber evidence="3">3.1.-.-</ecNumber>
    </recommendedName>
</protein>
<keyword evidence="3" id="KW-0255">Endonuclease</keyword>
<dbReference type="InterPro" id="IPR011067">
    <property type="entry name" value="Plasmid_toxin/cell-grow_inhib"/>
</dbReference>
<dbReference type="GO" id="GO:0003677">
    <property type="term" value="F:DNA binding"/>
    <property type="evidence" value="ECO:0007669"/>
    <property type="project" value="InterPro"/>
</dbReference>
<evidence type="ECO:0000313" key="5">
    <source>
        <dbReference type="Proteomes" id="UP000185984"/>
    </source>
</evidence>
<dbReference type="OrthoDB" id="9793906at2"/>
<dbReference type="Proteomes" id="UP000185984">
    <property type="component" value="Unassembled WGS sequence"/>
</dbReference>
<dbReference type="EC" id="3.1.-.-" evidence="3"/>
<dbReference type="PANTHER" id="PTHR33988:SF2">
    <property type="entry name" value="ENDORIBONUCLEASE MAZF"/>
    <property type="match status" value="1"/>
</dbReference>
<dbReference type="GO" id="GO:0004521">
    <property type="term" value="F:RNA endonuclease activity"/>
    <property type="evidence" value="ECO:0007669"/>
    <property type="project" value="TreeGrafter"/>
</dbReference>
<dbReference type="Pfam" id="PF02452">
    <property type="entry name" value="PemK_toxin"/>
    <property type="match status" value="1"/>
</dbReference>
<name>A0A1U7HIG5_9CHRO</name>
<dbReference type="GO" id="GO:0006402">
    <property type="term" value="P:mRNA catabolic process"/>
    <property type="evidence" value="ECO:0007669"/>
    <property type="project" value="TreeGrafter"/>
</dbReference>
<dbReference type="PANTHER" id="PTHR33988">
    <property type="entry name" value="ENDORIBONUCLEASE MAZF-RELATED"/>
    <property type="match status" value="1"/>
</dbReference>
<keyword evidence="3" id="KW-0540">Nuclease</keyword>
<keyword evidence="2" id="KW-1277">Toxin-antitoxin system</keyword>
<evidence type="ECO:0000313" key="4">
    <source>
        <dbReference type="EMBL" id="OKH23386.1"/>
    </source>
</evidence>
<gene>
    <name evidence="4" type="ORF">NIES1031_18245</name>
</gene>
<dbReference type="InterPro" id="IPR003477">
    <property type="entry name" value="PemK-like"/>
</dbReference>
<sequence length="123" mass="13699">MTSNVLPKRGEIWLVNFDPTLGAEIKKIRPAVVISSDAIGKLPIKLIAPITDWKSYFASNLWHVKIEPDSHNGLSKVSTVDALQLRGVDTQRFIRKLGCLSEITIEEITIAIAVVIEYQLSDE</sequence>
<dbReference type="PIRSF" id="PIRSF033490">
    <property type="entry name" value="MazF"/>
    <property type="match status" value="1"/>
</dbReference>
<comment type="caution">
    <text evidence="4">The sequence shown here is derived from an EMBL/GenBank/DDBJ whole genome shotgun (WGS) entry which is preliminary data.</text>
</comment>
<dbReference type="SUPFAM" id="SSF50118">
    <property type="entry name" value="Cell growth inhibitor/plasmid maintenance toxic component"/>
    <property type="match status" value="1"/>
</dbReference>
<keyword evidence="3" id="KW-0378">Hydrolase</keyword>
<comment type="function">
    <text evidence="3">Toxic component of a type II toxin-antitoxin (TA) system.</text>
</comment>
<dbReference type="AlphaFoldDB" id="A0A1U7HIG5"/>
<organism evidence="4 5">
    <name type="scientific">Chroogloeocystis siderophila 5.2 s.c.1</name>
    <dbReference type="NCBI Taxonomy" id="247279"/>
    <lineage>
        <taxon>Bacteria</taxon>
        <taxon>Bacillati</taxon>
        <taxon>Cyanobacteriota</taxon>
        <taxon>Cyanophyceae</taxon>
        <taxon>Oscillatoriophycideae</taxon>
        <taxon>Chroococcales</taxon>
        <taxon>Chroococcaceae</taxon>
        <taxon>Chroogloeocystis</taxon>
    </lineage>
</organism>
<keyword evidence="5" id="KW-1185">Reference proteome</keyword>
<dbReference type="GO" id="GO:0016787">
    <property type="term" value="F:hydrolase activity"/>
    <property type="evidence" value="ECO:0007669"/>
    <property type="project" value="UniProtKB-KW"/>
</dbReference>
<dbReference type="GO" id="GO:0016075">
    <property type="term" value="P:rRNA catabolic process"/>
    <property type="evidence" value="ECO:0007669"/>
    <property type="project" value="TreeGrafter"/>
</dbReference>
<dbReference type="STRING" id="247279.NIES1031_18245"/>